<accession>A0ABQ9GRH4</accession>
<protein>
    <submittedName>
        <fullName evidence="2">Uncharacterized protein</fullName>
    </submittedName>
</protein>
<comment type="caution">
    <text evidence="2">The sequence shown here is derived from an EMBL/GenBank/DDBJ whole genome shotgun (WGS) entry which is preliminary data.</text>
</comment>
<feature type="compositionally biased region" description="Polar residues" evidence="1">
    <location>
        <begin position="51"/>
        <end position="72"/>
    </location>
</feature>
<evidence type="ECO:0000313" key="3">
    <source>
        <dbReference type="Proteomes" id="UP001159363"/>
    </source>
</evidence>
<dbReference type="Proteomes" id="UP001159363">
    <property type="component" value="Chromosome 9"/>
</dbReference>
<proteinExistence type="predicted"/>
<evidence type="ECO:0000256" key="1">
    <source>
        <dbReference type="SAM" id="MobiDB-lite"/>
    </source>
</evidence>
<keyword evidence="3" id="KW-1185">Reference proteome</keyword>
<feature type="region of interest" description="Disordered" evidence="1">
    <location>
        <begin position="44"/>
        <end position="148"/>
    </location>
</feature>
<dbReference type="EMBL" id="JARBHB010000010">
    <property type="protein sequence ID" value="KAJ8874589.1"/>
    <property type="molecule type" value="Genomic_DNA"/>
</dbReference>
<evidence type="ECO:0000313" key="2">
    <source>
        <dbReference type="EMBL" id="KAJ8874589.1"/>
    </source>
</evidence>
<gene>
    <name evidence="2" type="ORF">PR048_025455</name>
</gene>
<reference evidence="2 3" key="1">
    <citation type="submission" date="2023-02" db="EMBL/GenBank/DDBJ databases">
        <title>LHISI_Scaffold_Assembly.</title>
        <authorList>
            <person name="Stuart O.P."/>
            <person name="Cleave R."/>
            <person name="Magrath M.J.L."/>
            <person name="Mikheyev A.S."/>
        </authorList>
    </citation>
    <scope>NUCLEOTIDE SEQUENCE [LARGE SCALE GENOMIC DNA]</scope>
    <source>
        <strain evidence="2">Daus_M_001</strain>
        <tissue evidence="2">Leg muscle</tissue>
    </source>
</reference>
<feature type="compositionally biased region" description="Basic and acidic residues" evidence="1">
    <location>
        <begin position="120"/>
        <end position="129"/>
    </location>
</feature>
<name>A0ABQ9GRH4_9NEOP</name>
<organism evidence="2 3">
    <name type="scientific">Dryococelus australis</name>
    <dbReference type="NCBI Taxonomy" id="614101"/>
    <lineage>
        <taxon>Eukaryota</taxon>
        <taxon>Metazoa</taxon>
        <taxon>Ecdysozoa</taxon>
        <taxon>Arthropoda</taxon>
        <taxon>Hexapoda</taxon>
        <taxon>Insecta</taxon>
        <taxon>Pterygota</taxon>
        <taxon>Neoptera</taxon>
        <taxon>Polyneoptera</taxon>
        <taxon>Phasmatodea</taxon>
        <taxon>Verophasmatodea</taxon>
        <taxon>Anareolatae</taxon>
        <taxon>Phasmatidae</taxon>
        <taxon>Eurycanthinae</taxon>
        <taxon>Dryococelus</taxon>
    </lineage>
</organism>
<sequence length="648" mass="70590">MNVCHHWSSSTLCRSINVSTHNAHLLRGPCTVLVQRHAELQLRVRRRQHGRQVTSTPDPSHNTASPGQTSLQGDIPTTPRQRDESTPSSCTNVPGSEPRARQHSPSDGLGWSGAGMQGRGKRESSEKARRQAASSSENPGVNPAGIGPGEPWWEASALATAPPLPLYSGRDGAVVRPLASANRVRFPHVGIALDNAAGVGWPSPGSPASPAVAYRRCSIQISLRTEKNVFAPPSAIKTLILRGAKVSPLCNTLDTPTRRKNLERDVITTSVNTLNKIGVGEYFCYRCASILYKSEHSAMSSLSGYQSHNTDVFSPGGRRSWPVQETGCWRDLGESVCYRVDDKPSQLPLISRCSPLLRMDDAPVPTSLPPPKTAHLVGARRSCSHHLPGVSTRYIFHTTLISVAAFASKDTGKPSSHDQWRFYATTQGTINRLAYRNTPLPLLFCKVVSGRATSPDTHSNTCCVRLPDSLSGELSNVHKHFIVLILLQSATKRPTLADVGVADGCFSASSPERSTVDGERGELLALVRAHPKTMTSDYAVCGNLVKRPECCKDSIILSYLYVYLYKAHVAGPPQCGLLVVAFMRTSFGQIREWLWRRENGLLHDCTQFLLEPSASGETCPQGWTQEMETLGRTEREERSCVGVAPGAR</sequence>